<evidence type="ECO:0000259" key="6">
    <source>
        <dbReference type="Pfam" id="PF06271"/>
    </source>
</evidence>
<keyword evidence="2 5" id="KW-0812">Transmembrane</keyword>
<evidence type="ECO:0000256" key="5">
    <source>
        <dbReference type="SAM" id="Phobius"/>
    </source>
</evidence>
<keyword evidence="3 5" id="KW-1133">Transmembrane helix</keyword>
<dbReference type="KEGG" id="vab:WPS_00380"/>
<name>A0AAN1XUW6_UNVUL</name>
<protein>
    <recommendedName>
        <fullName evidence="6">RDD domain-containing protein</fullName>
    </recommendedName>
</protein>
<dbReference type="GO" id="GO:0016020">
    <property type="term" value="C:membrane"/>
    <property type="evidence" value="ECO:0007669"/>
    <property type="project" value="UniProtKB-SubCell"/>
</dbReference>
<organism evidence="7 8">
    <name type="scientific">Vulcanimicrobium alpinum</name>
    <dbReference type="NCBI Taxonomy" id="3016050"/>
    <lineage>
        <taxon>Bacteria</taxon>
        <taxon>Bacillati</taxon>
        <taxon>Vulcanimicrobiota</taxon>
        <taxon>Vulcanimicrobiia</taxon>
        <taxon>Vulcanimicrobiales</taxon>
        <taxon>Vulcanimicrobiaceae</taxon>
        <taxon>Vulcanimicrobium</taxon>
    </lineage>
</organism>
<dbReference type="PANTHER" id="PTHR38480">
    <property type="entry name" value="SLR0254 PROTEIN"/>
    <property type="match status" value="1"/>
</dbReference>
<feature type="domain" description="RDD" evidence="6">
    <location>
        <begin position="19"/>
        <end position="156"/>
    </location>
</feature>
<gene>
    <name evidence="7" type="ORF">WPS_00380</name>
</gene>
<evidence type="ECO:0000256" key="4">
    <source>
        <dbReference type="ARBA" id="ARBA00023136"/>
    </source>
</evidence>
<keyword evidence="8" id="KW-1185">Reference proteome</keyword>
<proteinExistence type="predicted"/>
<reference evidence="7 8" key="1">
    <citation type="journal article" date="2022" name="ISME Commun">
        <title>Vulcanimicrobium alpinus gen. nov. sp. nov., the first cultivated representative of the candidate phylum 'Eremiobacterota', is a metabolically versatile aerobic anoxygenic phototroph.</title>
        <authorList>
            <person name="Yabe S."/>
            <person name="Muto K."/>
            <person name="Abe K."/>
            <person name="Yokota A."/>
            <person name="Staudigel H."/>
            <person name="Tebo B.M."/>
        </authorList>
    </citation>
    <scope>NUCLEOTIDE SEQUENCE [LARGE SCALE GENOMIC DNA]</scope>
    <source>
        <strain evidence="7 8">WC8-2</strain>
    </source>
</reference>
<dbReference type="PANTHER" id="PTHR38480:SF1">
    <property type="entry name" value="SLR0254 PROTEIN"/>
    <property type="match status" value="1"/>
</dbReference>
<dbReference type="Proteomes" id="UP001317532">
    <property type="component" value="Chromosome"/>
</dbReference>
<dbReference type="InterPro" id="IPR010432">
    <property type="entry name" value="RDD"/>
</dbReference>
<evidence type="ECO:0000256" key="1">
    <source>
        <dbReference type="ARBA" id="ARBA00004141"/>
    </source>
</evidence>
<feature type="transmembrane region" description="Helical" evidence="5">
    <location>
        <begin position="34"/>
        <end position="55"/>
    </location>
</feature>
<dbReference type="EMBL" id="AP025523">
    <property type="protein sequence ID" value="BDE04762.1"/>
    <property type="molecule type" value="Genomic_DNA"/>
</dbReference>
<dbReference type="RefSeq" id="WP_317995854.1">
    <property type="nucleotide sequence ID" value="NZ_AP025523.1"/>
</dbReference>
<evidence type="ECO:0000256" key="2">
    <source>
        <dbReference type="ARBA" id="ARBA00022692"/>
    </source>
</evidence>
<evidence type="ECO:0000256" key="3">
    <source>
        <dbReference type="ARBA" id="ARBA00022989"/>
    </source>
</evidence>
<comment type="subcellular location">
    <subcellularLocation>
        <location evidence="1">Membrane</location>
        <topology evidence="1">Multi-pass membrane protein</topology>
    </subcellularLocation>
</comment>
<dbReference type="Pfam" id="PF06271">
    <property type="entry name" value="RDD"/>
    <property type="match status" value="1"/>
</dbReference>
<keyword evidence="4 5" id="KW-0472">Membrane</keyword>
<dbReference type="AlphaFoldDB" id="A0AAN1XUW6"/>
<feature type="transmembrane region" description="Helical" evidence="5">
    <location>
        <begin position="67"/>
        <end position="91"/>
    </location>
</feature>
<evidence type="ECO:0000313" key="7">
    <source>
        <dbReference type="EMBL" id="BDE04762.1"/>
    </source>
</evidence>
<evidence type="ECO:0000313" key="8">
    <source>
        <dbReference type="Proteomes" id="UP001317532"/>
    </source>
</evidence>
<accession>A0AAN1XUW6</accession>
<sequence length="241" mass="26272">MLRTVDVRTGEAVAIRYELAGLGSRFLAVMVDGLAQILILTALALLFGFLSSGIARVLPRSPYLEAWLIAAGVFGLFALFIGWFIIFEIWWSGRTPGKRALGLRVVRDGGFPIDPGAAVIRNLVRLIELGLGFYAISAVSALLSKENKRLGDFAAGTIVVRDRGETAADLDAYLARPVRSDTGLADADRVLVERFLARRASLEPHARMRLATQIADRVRPTLAASYANLDDESLLEFLASR</sequence>